<keyword evidence="5" id="KW-0676">Redox-active center</keyword>
<proteinExistence type="inferred from homology"/>
<evidence type="ECO:0000256" key="4">
    <source>
        <dbReference type="ARBA" id="ARBA00023157"/>
    </source>
</evidence>
<dbReference type="PANTHER" id="PTHR13887:SF14">
    <property type="entry name" value="DISULFIDE BOND FORMATION PROTEIN D"/>
    <property type="match status" value="1"/>
</dbReference>
<evidence type="ECO:0000313" key="10">
    <source>
        <dbReference type="Proteomes" id="UP001185069"/>
    </source>
</evidence>
<evidence type="ECO:0000313" key="9">
    <source>
        <dbReference type="EMBL" id="MDR6269229.1"/>
    </source>
</evidence>
<comment type="similarity">
    <text evidence="1">Belongs to the thioredoxin family. DsbA subfamily.</text>
</comment>
<evidence type="ECO:0000256" key="7">
    <source>
        <dbReference type="SAM" id="SignalP"/>
    </source>
</evidence>
<name>A0ABU1J9Y7_9MICC</name>
<dbReference type="InterPro" id="IPR013766">
    <property type="entry name" value="Thioredoxin_domain"/>
</dbReference>
<evidence type="ECO:0000256" key="5">
    <source>
        <dbReference type="ARBA" id="ARBA00023284"/>
    </source>
</evidence>
<dbReference type="PANTHER" id="PTHR13887">
    <property type="entry name" value="GLUTATHIONE S-TRANSFERASE KAPPA"/>
    <property type="match status" value="1"/>
</dbReference>
<protein>
    <submittedName>
        <fullName evidence="9">Protein-disulfide isomerase</fullName>
    </submittedName>
</protein>
<keyword evidence="4" id="KW-1015">Disulfide bond</keyword>
<dbReference type="PROSITE" id="PS51257">
    <property type="entry name" value="PROKAR_LIPOPROTEIN"/>
    <property type="match status" value="1"/>
</dbReference>
<gene>
    <name evidence="9" type="ORF">JOE69_001467</name>
</gene>
<accession>A0ABU1J9Y7</accession>
<feature type="domain" description="Thioredoxin" evidence="8">
    <location>
        <begin position="44"/>
        <end position="229"/>
    </location>
</feature>
<dbReference type="Gene3D" id="3.40.30.10">
    <property type="entry name" value="Glutaredoxin"/>
    <property type="match status" value="1"/>
</dbReference>
<feature type="compositionally biased region" description="Low complexity" evidence="6">
    <location>
        <begin position="31"/>
        <end position="48"/>
    </location>
</feature>
<dbReference type="InterPro" id="IPR012336">
    <property type="entry name" value="Thioredoxin-like_fold"/>
</dbReference>
<keyword evidence="9" id="KW-0413">Isomerase</keyword>
<keyword evidence="3" id="KW-0560">Oxidoreductase</keyword>
<reference evidence="9 10" key="1">
    <citation type="submission" date="2023-07" db="EMBL/GenBank/DDBJ databases">
        <title>Sequencing the genomes of 1000 actinobacteria strains.</title>
        <authorList>
            <person name="Klenk H.-P."/>
        </authorList>
    </citation>
    <scope>NUCLEOTIDE SEQUENCE [LARGE SCALE GENOMIC DNA]</scope>
    <source>
        <strain evidence="9 10">DSM 14555</strain>
    </source>
</reference>
<dbReference type="InterPro" id="IPR036249">
    <property type="entry name" value="Thioredoxin-like_sf"/>
</dbReference>
<comment type="caution">
    <text evidence="9">The sequence shown here is derived from an EMBL/GenBank/DDBJ whole genome shotgun (WGS) entry which is preliminary data.</text>
</comment>
<dbReference type="RefSeq" id="WP_309797383.1">
    <property type="nucleotide sequence ID" value="NZ_BAAAHY010000001.1"/>
</dbReference>
<keyword evidence="10" id="KW-1185">Reference proteome</keyword>
<dbReference type="Pfam" id="PF13462">
    <property type="entry name" value="Thioredoxin_4"/>
    <property type="match status" value="1"/>
</dbReference>
<keyword evidence="2 7" id="KW-0732">Signal</keyword>
<dbReference type="Proteomes" id="UP001185069">
    <property type="component" value="Unassembled WGS sequence"/>
</dbReference>
<dbReference type="EMBL" id="JAVDQF010000001">
    <property type="protein sequence ID" value="MDR6269229.1"/>
    <property type="molecule type" value="Genomic_DNA"/>
</dbReference>
<sequence>MTRVKIAASVVAAGLTAVLLAGCGQTAASGGQSASSQSSASQPQPATAKAVPTELVRADSREVNAPASAKAILVLFTDYQCPYCAKMDLLIQKAKAEYADSVRIVVRNYPLPMHQNAPLAAQAVEAAAEQGALEPMASAVFLGQQSWAKATEGQRETLRGFAQGLGLDMARFDADFASAKVQNRVAQDLQDATALGLKGTPSVVLNGSLLSVDSSDYATLKNPIDQVLAG</sequence>
<feature type="signal peptide" evidence="7">
    <location>
        <begin position="1"/>
        <end position="21"/>
    </location>
</feature>
<organism evidence="9 10">
    <name type="scientific">Arthrobacter russicus</name>
    <dbReference type="NCBI Taxonomy" id="172040"/>
    <lineage>
        <taxon>Bacteria</taxon>
        <taxon>Bacillati</taxon>
        <taxon>Actinomycetota</taxon>
        <taxon>Actinomycetes</taxon>
        <taxon>Micrococcales</taxon>
        <taxon>Micrococcaceae</taxon>
        <taxon>Arthrobacter</taxon>
    </lineage>
</organism>
<evidence type="ECO:0000256" key="1">
    <source>
        <dbReference type="ARBA" id="ARBA00005791"/>
    </source>
</evidence>
<evidence type="ECO:0000256" key="3">
    <source>
        <dbReference type="ARBA" id="ARBA00023002"/>
    </source>
</evidence>
<evidence type="ECO:0000256" key="2">
    <source>
        <dbReference type="ARBA" id="ARBA00022729"/>
    </source>
</evidence>
<feature type="chain" id="PRO_5046667499" evidence="7">
    <location>
        <begin position="22"/>
        <end position="230"/>
    </location>
</feature>
<dbReference type="PROSITE" id="PS51352">
    <property type="entry name" value="THIOREDOXIN_2"/>
    <property type="match status" value="1"/>
</dbReference>
<evidence type="ECO:0000256" key="6">
    <source>
        <dbReference type="SAM" id="MobiDB-lite"/>
    </source>
</evidence>
<evidence type="ECO:0000259" key="8">
    <source>
        <dbReference type="PROSITE" id="PS51352"/>
    </source>
</evidence>
<dbReference type="GO" id="GO:0016853">
    <property type="term" value="F:isomerase activity"/>
    <property type="evidence" value="ECO:0007669"/>
    <property type="project" value="UniProtKB-KW"/>
</dbReference>
<dbReference type="SUPFAM" id="SSF52833">
    <property type="entry name" value="Thioredoxin-like"/>
    <property type="match status" value="1"/>
</dbReference>
<feature type="region of interest" description="Disordered" evidence="6">
    <location>
        <begin position="31"/>
        <end position="52"/>
    </location>
</feature>